<comment type="caution">
    <text evidence="1">The sequence shown here is derived from an EMBL/GenBank/DDBJ whole genome shotgun (WGS) entry which is preliminary data.</text>
</comment>
<protein>
    <submittedName>
        <fullName evidence="1">Phospholipid methyltransferase</fullName>
    </submittedName>
</protein>
<evidence type="ECO:0000313" key="1">
    <source>
        <dbReference type="EMBL" id="TBL80382.1"/>
    </source>
</evidence>
<gene>
    <name evidence="1" type="ORF">EYB31_08170</name>
</gene>
<evidence type="ECO:0000313" key="2">
    <source>
        <dbReference type="Proteomes" id="UP000293142"/>
    </source>
</evidence>
<proteinExistence type="predicted"/>
<dbReference type="OrthoDB" id="9805585at2"/>
<dbReference type="EMBL" id="SIRE01000005">
    <property type="protein sequence ID" value="TBL80382.1"/>
    <property type="molecule type" value="Genomic_DNA"/>
</dbReference>
<dbReference type="AlphaFoldDB" id="A0A4Q9DX29"/>
<keyword evidence="1" id="KW-0489">Methyltransferase</keyword>
<dbReference type="RefSeq" id="WP_131012796.1">
    <property type="nucleotide sequence ID" value="NZ_SIRE01000005.1"/>
</dbReference>
<accession>A0A4Q9DX29</accession>
<keyword evidence="2" id="KW-1185">Reference proteome</keyword>
<dbReference type="CDD" id="cd02440">
    <property type="entry name" value="AdoMet_MTases"/>
    <property type="match status" value="1"/>
</dbReference>
<dbReference type="GO" id="GO:0032259">
    <property type="term" value="P:methylation"/>
    <property type="evidence" value="ECO:0007669"/>
    <property type="project" value="UniProtKB-KW"/>
</dbReference>
<dbReference type="Gene3D" id="3.40.50.150">
    <property type="entry name" value="Vaccinia Virus protein VP39"/>
    <property type="match status" value="1"/>
</dbReference>
<organism evidence="1 2">
    <name type="scientific">Paenibacillus thalictri</name>
    <dbReference type="NCBI Taxonomy" id="2527873"/>
    <lineage>
        <taxon>Bacteria</taxon>
        <taxon>Bacillati</taxon>
        <taxon>Bacillota</taxon>
        <taxon>Bacilli</taxon>
        <taxon>Bacillales</taxon>
        <taxon>Paenibacillaceae</taxon>
        <taxon>Paenibacillus</taxon>
    </lineage>
</organism>
<dbReference type="InterPro" id="IPR029063">
    <property type="entry name" value="SAM-dependent_MTases_sf"/>
</dbReference>
<reference evidence="1 2" key="1">
    <citation type="submission" date="2019-02" db="EMBL/GenBank/DDBJ databases">
        <title>Paenibacillus sp. nov., isolated from surface-sterilized tissue of Thalictrum simplex L.</title>
        <authorList>
            <person name="Tuo L."/>
        </authorList>
    </citation>
    <scope>NUCLEOTIDE SEQUENCE [LARGE SCALE GENOMIC DNA]</scope>
    <source>
        <strain evidence="1 2">N2SHLJ1</strain>
    </source>
</reference>
<name>A0A4Q9DX29_9BACL</name>
<sequence>MKKLLFLKEYFLHARQVGSVIPSSGFLVRKMLPATMPWHKMNQIAELGPGTGVMTGFIDSRRHDRSHFYLFEKNAVFQNDLQLRFPHLVMFDDALQLNEVVKATGRPFDLIVSGLPFANFPEELQERLFRTIHDALAPNGAFIAFQYTLMLRKKFQAHFPACDLGYTCLNIPPAWVFRWKKSNEALNEPHFASTTILQ</sequence>
<keyword evidence="1" id="KW-0808">Transferase</keyword>
<dbReference type="Proteomes" id="UP000293142">
    <property type="component" value="Unassembled WGS sequence"/>
</dbReference>
<dbReference type="SUPFAM" id="SSF53335">
    <property type="entry name" value="S-adenosyl-L-methionine-dependent methyltransferases"/>
    <property type="match status" value="1"/>
</dbReference>
<dbReference type="GO" id="GO:0008168">
    <property type="term" value="F:methyltransferase activity"/>
    <property type="evidence" value="ECO:0007669"/>
    <property type="project" value="UniProtKB-KW"/>
</dbReference>